<dbReference type="Proteomes" id="UP000000707">
    <property type="component" value="Unassembled WGS sequence"/>
</dbReference>
<dbReference type="Pfam" id="PF20737">
    <property type="entry name" value="Glyco_hydro127C"/>
    <property type="match status" value="1"/>
</dbReference>
<dbReference type="InterPro" id="IPR008928">
    <property type="entry name" value="6-hairpin_glycosidase_sf"/>
</dbReference>
<dbReference type="GO" id="GO:0005975">
    <property type="term" value="P:carbohydrate metabolic process"/>
    <property type="evidence" value="ECO:0007669"/>
    <property type="project" value="InterPro"/>
</dbReference>
<accession>G3AZJ8</accession>
<dbReference type="InterPro" id="IPR049174">
    <property type="entry name" value="Beta-AFase-like"/>
</dbReference>
<evidence type="ECO:0000259" key="2">
    <source>
        <dbReference type="Pfam" id="PF20737"/>
    </source>
</evidence>
<dbReference type="PANTHER" id="PTHR43465">
    <property type="entry name" value="DUF1680 DOMAIN PROTEIN (AFU_ORTHOLOGUE AFUA_1G08910)"/>
    <property type="match status" value="1"/>
</dbReference>
<evidence type="ECO:0000313" key="3">
    <source>
        <dbReference type="EMBL" id="EGV65598.1"/>
    </source>
</evidence>
<proteinExistence type="predicted"/>
<keyword evidence="4" id="KW-1185">Reference proteome</keyword>
<dbReference type="eggNOG" id="ENOG502QYM6">
    <property type="taxonomic scope" value="Eukaryota"/>
</dbReference>
<dbReference type="InterPro" id="IPR049049">
    <property type="entry name" value="Beta-AFase-like_GH127_C"/>
</dbReference>
<dbReference type="HOGENOM" id="CLU_013148_1_0_1"/>
<evidence type="ECO:0000313" key="4">
    <source>
        <dbReference type="Proteomes" id="UP000000707"/>
    </source>
</evidence>
<name>G3AZJ8_CANTC</name>
<evidence type="ECO:0000259" key="1">
    <source>
        <dbReference type="Pfam" id="PF07944"/>
    </source>
</evidence>
<dbReference type="PANTHER" id="PTHR43465:SF2">
    <property type="entry name" value="DUF1680 DOMAIN PROTEIN (AFU_ORTHOLOGUE AFUA_1G08910)"/>
    <property type="match status" value="1"/>
</dbReference>
<organism evidence="4">
    <name type="scientific">Candida tenuis (strain ATCC 10573 / BCRC 21748 / CBS 615 / JCM 9827 / NBRC 10315 / NRRL Y-1498 / VKM Y-70)</name>
    <name type="common">Yeast</name>
    <name type="synonym">Yamadazyma tenuis</name>
    <dbReference type="NCBI Taxonomy" id="590646"/>
    <lineage>
        <taxon>Eukaryota</taxon>
        <taxon>Fungi</taxon>
        <taxon>Dikarya</taxon>
        <taxon>Ascomycota</taxon>
        <taxon>Saccharomycotina</taxon>
        <taxon>Pichiomycetes</taxon>
        <taxon>Debaryomycetaceae</taxon>
        <taxon>Yamadazyma</taxon>
    </lineage>
</organism>
<gene>
    <name evidence="3" type="ORF">CANTEDRAFT_91918</name>
</gene>
<dbReference type="Pfam" id="PF07944">
    <property type="entry name" value="Beta-AFase-like_GH127_cat"/>
    <property type="match status" value="1"/>
</dbReference>
<protein>
    <submittedName>
        <fullName evidence="3">DUF1680-domain-containing protein</fullName>
    </submittedName>
</protein>
<dbReference type="OrthoDB" id="654211at2759"/>
<feature type="domain" description="Non-reducing end beta-L-arabinofuranosidase-like GH127 catalytic" evidence="1">
    <location>
        <begin position="33"/>
        <end position="443"/>
    </location>
</feature>
<sequence length="637" mass="72926">MFSGVKNILGLGSTAPNIVYGKTDKDLGVERFVEDDFWKLRIRTVAANTLPSMHNVLMKTGRWEFFDFNWKHLKDIEPHIFWDSDIAKFLEAVCYALKYTEKDEQIYQTYVDWIDQIVRMAKKAQQPDGYLNSYFTQMDPKARFTNIMEKHELYCCGHLIEAAVAHHEATGSMELVDIMCKYVDLLYLTFGPGEGQLHGYPGHEEIELALVKLLRIVPKKEYFDLLNYFVEERGQNNTEFYNDELRRRNIDPDVYNPLADYDHMDSDYTHMLPAPKSYWYSQSEKPIRELEEVRGHSVRLVYYLTGVQGLAMLKKDDSLKKAVRRLFDNMIDKKFYIHGGIGAIDRWEGFGEDYDLRWDGYSETCASIGLVFLCERMLSDKLDKKVALAMERALYNDVLGGVSVTGKSYYYNQPVCGCGLTRQSWFVCACCPPNVARLFSSLEKYAVSVSDDSIAAHLYIGVSLKSDDLDFKLVSKYPNEGKIELKIDSKKPITISIREPNTAFRTSNSKYKLSNGYLTFGPRIWTSETITIEFDIPVEIVKPDPNVTANSGHLAVQRGPYAYALQKSGVSGDVSLDDIKISVNQKFEVSAEEYENAKYVSLTTTADGRTLNFVPYFITGNEHPGEDFRLWIKDGSK</sequence>
<feature type="domain" description="Non-reducing end beta-L-arabinofuranosidase-like GH127 C-terminal" evidence="2">
    <location>
        <begin position="538"/>
        <end position="632"/>
    </location>
</feature>
<dbReference type="AlphaFoldDB" id="G3AZJ8"/>
<dbReference type="InterPro" id="IPR012878">
    <property type="entry name" value="Beta-AFase-like_GH127_cat"/>
</dbReference>
<dbReference type="SUPFAM" id="SSF48208">
    <property type="entry name" value="Six-hairpin glycosidases"/>
    <property type="match status" value="1"/>
</dbReference>
<reference evidence="3 4" key="1">
    <citation type="journal article" date="2011" name="Proc. Natl. Acad. Sci. U.S.A.">
        <title>Comparative genomics of xylose-fermenting fungi for enhanced biofuel production.</title>
        <authorList>
            <person name="Wohlbach D.J."/>
            <person name="Kuo A."/>
            <person name="Sato T.K."/>
            <person name="Potts K.M."/>
            <person name="Salamov A.A."/>
            <person name="LaButti K.M."/>
            <person name="Sun H."/>
            <person name="Clum A."/>
            <person name="Pangilinan J.L."/>
            <person name="Lindquist E.A."/>
            <person name="Lucas S."/>
            <person name="Lapidus A."/>
            <person name="Jin M."/>
            <person name="Gunawan C."/>
            <person name="Balan V."/>
            <person name="Dale B.E."/>
            <person name="Jeffries T.W."/>
            <person name="Zinkel R."/>
            <person name="Barry K.W."/>
            <person name="Grigoriev I.V."/>
            <person name="Gasch A.P."/>
        </authorList>
    </citation>
    <scope>NUCLEOTIDE SEQUENCE [LARGE SCALE GENOMIC DNA]</scope>
    <source>
        <strain evidence="4">ATCC 10573 / BCRC 21748 / CBS 615 / JCM 9827 / NBRC 10315 / NRRL Y-1498 / VKM Y-70</strain>
    </source>
</reference>
<dbReference type="EMBL" id="GL996512">
    <property type="protein sequence ID" value="EGV65598.1"/>
    <property type="molecule type" value="Genomic_DNA"/>
</dbReference>